<dbReference type="PANTHER" id="PTHR23088:SF27">
    <property type="entry name" value="DEAMINATED GLUTATHIONE AMIDASE"/>
    <property type="match status" value="1"/>
</dbReference>
<protein>
    <submittedName>
        <fullName evidence="3">Carbon-nitrogen hydrolase family protein</fullName>
    </submittedName>
</protein>
<accession>A0A4Y6ULU6</accession>
<dbReference type="RefSeq" id="WP_141461239.1">
    <property type="nucleotide sequence ID" value="NZ_CP038141.1"/>
</dbReference>
<gene>
    <name evidence="3" type="ORF">E3D00_07145</name>
</gene>
<dbReference type="InterPro" id="IPR003010">
    <property type="entry name" value="C-N_Hydrolase"/>
</dbReference>
<dbReference type="AlphaFoldDB" id="A0A4Y6ULU6"/>
<dbReference type="KEGG" id="ssam:E3D00_07145"/>
<dbReference type="PANTHER" id="PTHR23088">
    <property type="entry name" value="NITRILASE-RELATED"/>
    <property type="match status" value="1"/>
</dbReference>
<sequence length="280" mass="30605">MRVAVIQMEPSADRDANIAQAEKFIHEASAQGPLDLVVLPEVWNCLGGTIEQKHKAAEFFPQNGEKGGVLYETLKSIAQKYKVWVHGGSIGEKTAKSEGAKLANTSLVFDPDGVEQARYRKIHLFDVVTPNGEGYRESDSYVPGDAIKTVDIANIPTGLAICYDVRFSELFAALRDAGAKMIILPAAFTKQTGKAHWEVMIRARAIETQSWVIACGTTGSYVDGDGSIRETFGHSMIVNPWGCVVLSLGSEPGWGVAELDIDLVSQVRERMPVQENRRLV</sequence>
<evidence type="ECO:0000313" key="3">
    <source>
        <dbReference type="EMBL" id="QDH17361.1"/>
    </source>
</evidence>
<dbReference type="InterPro" id="IPR036526">
    <property type="entry name" value="C-N_Hydrolase_sf"/>
</dbReference>
<dbReference type="InterPro" id="IPR045254">
    <property type="entry name" value="Nit1/2_C-N_Hydrolase"/>
</dbReference>
<name>A0A4Y6ULU6_9PROT</name>
<evidence type="ECO:0000256" key="1">
    <source>
        <dbReference type="ARBA" id="ARBA00022801"/>
    </source>
</evidence>
<dbReference type="PROSITE" id="PS50263">
    <property type="entry name" value="CN_HYDROLASE"/>
    <property type="match status" value="1"/>
</dbReference>
<keyword evidence="1 3" id="KW-0378">Hydrolase</keyword>
<dbReference type="Proteomes" id="UP000316313">
    <property type="component" value="Chromosome"/>
</dbReference>
<dbReference type="SUPFAM" id="SSF56317">
    <property type="entry name" value="Carbon-nitrogen hydrolase"/>
    <property type="match status" value="1"/>
</dbReference>
<reference evidence="3 4" key="1">
    <citation type="submission" date="2019-03" db="EMBL/GenBank/DDBJ databases">
        <title>The complete genome sequence of Swingsia samuiensis NBRC107927(T).</title>
        <authorList>
            <person name="Chua K.-O."/>
            <person name="Chan K.-G."/>
            <person name="See-Too W.-S."/>
        </authorList>
    </citation>
    <scope>NUCLEOTIDE SEQUENCE [LARGE SCALE GENOMIC DNA]</scope>
    <source>
        <strain evidence="3 4">AH83</strain>
    </source>
</reference>
<organism evidence="3 4">
    <name type="scientific">Swingsia samuiensis</name>
    <dbReference type="NCBI Taxonomy" id="1293412"/>
    <lineage>
        <taxon>Bacteria</taxon>
        <taxon>Pseudomonadati</taxon>
        <taxon>Pseudomonadota</taxon>
        <taxon>Alphaproteobacteria</taxon>
        <taxon>Acetobacterales</taxon>
        <taxon>Acetobacteraceae</taxon>
        <taxon>Swingsia</taxon>
    </lineage>
</organism>
<dbReference type="Pfam" id="PF00795">
    <property type="entry name" value="CN_hydrolase"/>
    <property type="match status" value="1"/>
</dbReference>
<feature type="domain" description="CN hydrolase" evidence="2">
    <location>
        <begin position="1"/>
        <end position="261"/>
    </location>
</feature>
<evidence type="ECO:0000259" key="2">
    <source>
        <dbReference type="PROSITE" id="PS50263"/>
    </source>
</evidence>
<evidence type="ECO:0000313" key="4">
    <source>
        <dbReference type="Proteomes" id="UP000316313"/>
    </source>
</evidence>
<dbReference type="Gene3D" id="3.60.110.10">
    <property type="entry name" value="Carbon-nitrogen hydrolase"/>
    <property type="match status" value="1"/>
</dbReference>
<dbReference type="OrthoDB" id="9811121at2"/>
<dbReference type="GO" id="GO:0016811">
    <property type="term" value="F:hydrolase activity, acting on carbon-nitrogen (but not peptide) bonds, in linear amides"/>
    <property type="evidence" value="ECO:0007669"/>
    <property type="project" value="InterPro"/>
</dbReference>
<dbReference type="EMBL" id="CP038141">
    <property type="protein sequence ID" value="QDH17361.1"/>
    <property type="molecule type" value="Genomic_DNA"/>
</dbReference>
<keyword evidence="4" id="KW-1185">Reference proteome</keyword>
<proteinExistence type="predicted"/>
<dbReference type="CDD" id="cd07572">
    <property type="entry name" value="nit"/>
    <property type="match status" value="1"/>
</dbReference>